<evidence type="ECO:0000256" key="3">
    <source>
        <dbReference type="ARBA" id="ARBA00022692"/>
    </source>
</evidence>
<dbReference type="InterPro" id="IPR036259">
    <property type="entry name" value="MFS_trans_sf"/>
</dbReference>
<feature type="transmembrane region" description="Helical" evidence="6">
    <location>
        <begin position="342"/>
        <end position="363"/>
    </location>
</feature>
<evidence type="ECO:0000256" key="4">
    <source>
        <dbReference type="ARBA" id="ARBA00022989"/>
    </source>
</evidence>
<feature type="transmembrane region" description="Helical" evidence="6">
    <location>
        <begin position="12"/>
        <end position="36"/>
    </location>
</feature>
<sequence length="394" mass="41480">MLGRSFGWLWAAYAVSAYGTGLSFGAFSFVAITVLNATSAEVATLSSAGLVIGALLAVPLGPWMESRAKRPVMIAMDLTRFAALSSIPLAYALDALSYPHLLLISVVTAAAKIASSAASGAHLRTLVPPDKLLLATSRLESTTWSATTIAPPLGGAAVSLLGPVITVALDAASYLLSALGIAAIKAPEPPKTPTRQRTNLIEGWRYLITHRQLRRYFLNAVLVNALIMATEPLLAVLMLSHLNFPAWQYALALATPCLGGLLGSRLAPRLTSRYGQQAVLRASGIARSCWPLCLAFVQPGIPGLAIVIATQLALIVSISIFTPTLSAYRLTNTTPTHHTRLLTAWAITSAIATAATTVLWGFLAELTTPRTAIALAGALLLATPLLLPRHNTPD</sequence>
<keyword evidence="8" id="KW-1185">Reference proteome</keyword>
<keyword evidence="2" id="KW-1003">Cell membrane</keyword>
<evidence type="ECO:0000256" key="2">
    <source>
        <dbReference type="ARBA" id="ARBA00022475"/>
    </source>
</evidence>
<comment type="subcellular location">
    <subcellularLocation>
        <location evidence="1">Cell membrane</location>
        <topology evidence="1">Multi-pass membrane protein</topology>
    </subcellularLocation>
</comment>
<dbReference type="CDD" id="cd06173">
    <property type="entry name" value="MFS_MefA_like"/>
    <property type="match status" value="1"/>
</dbReference>
<evidence type="ECO:0000256" key="6">
    <source>
        <dbReference type="SAM" id="Phobius"/>
    </source>
</evidence>
<gene>
    <name evidence="7" type="ORF">LV75_000702</name>
</gene>
<evidence type="ECO:0000256" key="1">
    <source>
        <dbReference type="ARBA" id="ARBA00004651"/>
    </source>
</evidence>
<dbReference type="InterPro" id="IPR011701">
    <property type="entry name" value="MFS"/>
</dbReference>
<evidence type="ECO:0000313" key="8">
    <source>
        <dbReference type="Proteomes" id="UP001205185"/>
    </source>
</evidence>
<feature type="transmembrane region" description="Helical" evidence="6">
    <location>
        <begin position="216"/>
        <end position="240"/>
    </location>
</feature>
<reference evidence="7 8" key="1">
    <citation type="submission" date="2022-06" db="EMBL/GenBank/DDBJ databases">
        <title>Genomic Encyclopedia of Archaeal and Bacterial Type Strains, Phase II (KMG-II): from individual species to whole genera.</title>
        <authorList>
            <person name="Goeker M."/>
        </authorList>
    </citation>
    <scope>NUCLEOTIDE SEQUENCE [LARGE SCALE GENOMIC DNA]</scope>
    <source>
        <strain evidence="7 8">DSM 44255</strain>
    </source>
</reference>
<name>A0ABT1I743_9PSEU</name>
<keyword evidence="5 6" id="KW-0472">Membrane</keyword>
<organism evidence="7 8">
    <name type="scientific">Actinokineospora diospyrosa</name>
    <dbReference type="NCBI Taxonomy" id="103728"/>
    <lineage>
        <taxon>Bacteria</taxon>
        <taxon>Bacillati</taxon>
        <taxon>Actinomycetota</taxon>
        <taxon>Actinomycetes</taxon>
        <taxon>Pseudonocardiales</taxon>
        <taxon>Pseudonocardiaceae</taxon>
        <taxon>Actinokineospora</taxon>
    </lineage>
</organism>
<dbReference type="SUPFAM" id="SSF103473">
    <property type="entry name" value="MFS general substrate transporter"/>
    <property type="match status" value="1"/>
</dbReference>
<feature type="transmembrane region" description="Helical" evidence="6">
    <location>
        <begin position="303"/>
        <end position="321"/>
    </location>
</feature>
<dbReference type="PANTHER" id="PTHR23513">
    <property type="entry name" value="INTEGRAL MEMBRANE EFFLUX PROTEIN-RELATED"/>
    <property type="match status" value="1"/>
</dbReference>
<dbReference type="EMBL" id="JAMTCO010000002">
    <property type="protein sequence ID" value="MCP2268216.1"/>
    <property type="molecule type" value="Genomic_DNA"/>
</dbReference>
<dbReference type="Proteomes" id="UP001205185">
    <property type="component" value="Unassembled WGS sequence"/>
</dbReference>
<feature type="transmembrane region" description="Helical" evidence="6">
    <location>
        <begin position="246"/>
        <end position="266"/>
    </location>
</feature>
<feature type="transmembrane region" description="Helical" evidence="6">
    <location>
        <begin position="369"/>
        <end position="387"/>
    </location>
</feature>
<evidence type="ECO:0000313" key="7">
    <source>
        <dbReference type="EMBL" id="MCP2268216.1"/>
    </source>
</evidence>
<keyword evidence="4 6" id="KW-1133">Transmembrane helix</keyword>
<dbReference type="Gene3D" id="1.20.1250.20">
    <property type="entry name" value="MFS general substrate transporter like domains"/>
    <property type="match status" value="1"/>
</dbReference>
<comment type="caution">
    <text evidence="7">The sequence shown here is derived from an EMBL/GenBank/DDBJ whole genome shotgun (WGS) entry which is preliminary data.</text>
</comment>
<dbReference type="RefSeq" id="WP_253885147.1">
    <property type="nucleotide sequence ID" value="NZ_BAAAVB010000006.1"/>
</dbReference>
<keyword evidence="3 6" id="KW-0812">Transmembrane</keyword>
<dbReference type="Pfam" id="PF07690">
    <property type="entry name" value="MFS_1"/>
    <property type="match status" value="1"/>
</dbReference>
<evidence type="ECO:0000256" key="5">
    <source>
        <dbReference type="ARBA" id="ARBA00023136"/>
    </source>
</evidence>
<accession>A0ABT1I743</accession>
<proteinExistence type="predicted"/>
<protein>
    <submittedName>
        <fullName evidence="7">MFS-type transporter involved in bile tolerance, Atg22 family</fullName>
    </submittedName>
</protein>
<dbReference type="PANTHER" id="PTHR23513:SF6">
    <property type="entry name" value="MAJOR FACILITATOR SUPERFAMILY ASSOCIATED DOMAIN-CONTAINING PROTEIN"/>
    <property type="match status" value="1"/>
</dbReference>
<feature type="transmembrane region" description="Helical" evidence="6">
    <location>
        <begin position="42"/>
        <end position="60"/>
    </location>
</feature>